<reference evidence="2" key="1">
    <citation type="journal article" date="2022" name="bioRxiv">
        <title>Sequencing and chromosome-scale assembly of the giantPleurodeles waltlgenome.</title>
        <authorList>
            <person name="Brown T."/>
            <person name="Elewa A."/>
            <person name="Iarovenko S."/>
            <person name="Subramanian E."/>
            <person name="Araus A.J."/>
            <person name="Petzold A."/>
            <person name="Susuki M."/>
            <person name="Suzuki K.-i.T."/>
            <person name="Hayashi T."/>
            <person name="Toyoda A."/>
            <person name="Oliveira C."/>
            <person name="Osipova E."/>
            <person name="Leigh N.D."/>
            <person name="Simon A."/>
            <person name="Yun M.H."/>
        </authorList>
    </citation>
    <scope>NUCLEOTIDE SEQUENCE</scope>
    <source>
        <strain evidence="2">20211129_DDA</strain>
        <tissue evidence="2">Liver</tissue>
    </source>
</reference>
<evidence type="ECO:0000313" key="2">
    <source>
        <dbReference type="EMBL" id="KAJ1115601.1"/>
    </source>
</evidence>
<evidence type="ECO:0000256" key="1">
    <source>
        <dbReference type="SAM" id="MobiDB-lite"/>
    </source>
</evidence>
<dbReference type="EMBL" id="JANPWB010000012">
    <property type="protein sequence ID" value="KAJ1115601.1"/>
    <property type="molecule type" value="Genomic_DNA"/>
</dbReference>
<gene>
    <name evidence="2" type="ORF">NDU88_003823</name>
</gene>
<sequence length="75" mass="8058">MVESCLLASRALWSRVSPGIARDVAGSREWMEASSRQEKEDLWAMAVPEPSSGAEALPPGPVEAVRIPGTELQPL</sequence>
<protein>
    <submittedName>
        <fullName evidence="2">Uncharacterized protein</fullName>
    </submittedName>
</protein>
<organism evidence="2 3">
    <name type="scientific">Pleurodeles waltl</name>
    <name type="common">Iberian ribbed newt</name>
    <dbReference type="NCBI Taxonomy" id="8319"/>
    <lineage>
        <taxon>Eukaryota</taxon>
        <taxon>Metazoa</taxon>
        <taxon>Chordata</taxon>
        <taxon>Craniata</taxon>
        <taxon>Vertebrata</taxon>
        <taxon>Euteleostomi</taxon>
        <taxon>Amphibia</taxon>
        <taxon>Batrachia</taxon>
        <taxon>Caudata</taxon>
        <taxon>Salamandroidea</taxon>
        <taxon>Salamandridae</taxon>
        <taxon>Pleurodelinae</taxon>
        <taxon>Pleurodeles</taxon>
    </lineage>
</organism>
<proteinExistence type="predicted"/>
<accession>A0AAV7NJB0</accession>
<name>A0AAV7NJB0_PLEWA</name>
<dbReference type="Proteomes" id="UP001066276">
    <property type="component" value="Chromosome 8"/>
</dbReference>
<feature type="region of interest" description="Disordered" evidence="1">
    <location>
        <begin position="50"/>
        <end position="75"/>
    </location>
</feature>
<comment type="caution">
    <text evidence="2">The sequence shown here is derived from an EMBL/GenBank/DDBJ whole genome shotgun (WGS) entry which is preliminary data.</text>
</comment>
<dbReference type="AlphaFoldDB" id="A0AAV7NJB0"/>
<keyword evidence="3" id="KW-1185">Reference proteome</keyword>
<evidence type="ECO:0000313" key="3">
    <source>
        <dbReference type="Proteomes" id="UP001066276"/>
    </source>
</evidence>